<dbReference type="Proteomes" id="UP000315082">
    <property type="component" value="Chromosome"/>
</dbReference>
<name>A0A518JM09_9BACT</name>
<proteinExistence type="predicted"/>
<dbReference type="OrthoDB" id="5765492at2"/>
<dbReference type="KEGG" id="rcf:Poly24_02730"/>
<organism evidence="1 2">
    <name type="scientific">Rosistilla carotiformis</name>
    <dbReference type="NCBI Taxonomy" id="2528017"/>
    <lineage>
        <taxon>Bacteria</taxon>
        <taxon>Pseudomonadati</taxon>
        <taxon>Planctomycetota</taxon>
        <taxon>Planctomycetia</taxon>
        <taxon>Pirellulales</taxon>
        <taxon>Pirellulaceae</taxon>
        <taxon>Rosistilla</taxon>
    </lineage>
</organism>
<keyword evidence="2" id="KW-1185">Reference proteome</keyword>
<gene>
    <name evidence="1" type="ORF">Poly24_02730</name>
</gene>
<dbReference type="EMBL" id="CP036348">
    <property type="protein sequence ID" value="QDV66586.1"/>
    <property type="molecule type" value="Genomic_DNA"/>
</dbReference>
<dbReference type="AlphaFoldDB" id="A0A518JM09"/>
<evidence type="ECO:0000313" key="2">
    <source>
        <dbReference type="Proteomes" id="UP000315082"/>
    </source>
</evidence>
<accession>A0A518JM09</accession>
<evidence type="ECO:0000313" key="1">
    <source>
        <dbReference type="EMBL" id="QDV66586.1"/>
    </source>
</evidence>
<protein>
    <submittedName>
        <fullName evidence="1">Uncharacterized protein</fullName>
    </submittedName>
</protein>
<reference evidence="1 2" key="1">
    <citation type="submission" date="2019-02" db="EMBL/GenBank/DDBJ databases">
        <title>Deep-cultivation of Planctomycetes and their phenomic and genomic characterization uncovers novel biology.</title>
        <authorList>
            <person name="Wiegand S."/>
            <person name="Jogler M."/>
            <person name="Boedeker C."/>
            <person name="Pinto D."/>
            <person name="Vollmers J."/>
            <person name="Rivas-Marin E."/>
            <person name="Kohn T."/>
            <person name="Peeters S.H."/>
            <person name="Heuer A."/>
            <person name="Rast P."/>
            <person name="Oberbeckmann S."/>
            <person name="Bunk B."/>
            <person name="Jeske O."/>
            <person name="Meyerdierks A."/>
            <person name="Storesund J.E."/>
            <person name="Kallscheuer N."/>
            <person name="Luecker S."/>
            <person name="Lage O.M."/>
            <person name="Pohl T."/>
            <person name="Merkel B.J."/>
            <person name="Hornburger P."/>
            <person name="Mueller R.-W."/>
            <person name="Bruemmer F."/>
            <person name="Labrenz M."/>
            <person name="Spormann A.M."/>
            <person name="Op den Camp H."/>
            <person name="Overmann J."/>
            <person name="Amann R."/>
            <person name="Jetten M.S.M."/>
            <person name="Mascher T."/>
            <person name="Medema M.H."/>
            <person name="Devos D.P."/>
            <person name="Kaster A.-K."/>
            <person name="Ovreas L."/>
            <person name="Rohde M."/>
            <person name="Galperin M.Y."/>
            <person name="Jogler C."/>
        </authorList>
    </citation>
    <scope>NUCLEOTIDE SEQUENCE [LARGE SCALE GENOMIC DNA]</scope>
    <source>
        <strain evidence="1 2">Poly24</strain>
    </source>
</reference>
<sequence>MNSTELSPMQRLFLWSLAVSPGGGLYLKEAKVKPTPAGNRKLLEKQGLTKESGRPTYVELTDEGWLWVQEHLNEPIDTRSPRIKDVFAGLTQLLASYFASQDQTLSIGQMIHQAQDYQRRVAEETAETVRQESAAEPGLQDPNGLPEAIQQACLLLTEGQFKQRVRLAELRPLLDSYARNDVDDALLAMQRRGELSMMRLENPLEIGAADRDAALTTISGQETHILYLQGASPCQPQLQ</sequence>